<dbReference type="EMBL" id="ARXX01000011">
    <property type="protein sequence ID" value="MBF5055775.1"/>
    <property type="molecule type" value="Genomic_DNA"/>
</dbReference>
<proteinExistence type="predicted"/>
<sequence>MRPSYLLAAALMLATTANSWAQDATDGVPNIKQPDQENIQAQMRDTWETIKQFSADQKDQALAALRHAMDALDEDIDQASERIDENWQDMSQDARLKKQDALSELKEQREALQTRYQQLEASSEDNWEAAKARFGGAWESTKDAWSELTAPQPRAAD</sequence>
<feature type="coiled-coil region" evidence="1">
    <location>
        <begin position="55"/>
        <end position="122"/>
    </location>
</feature>
<organism evidence="4 5">
    <name type="scientific">Alloalcanivorax profundimaris</name>
    <dbReference type="NCBI Taxonomy" id="2735259"/>
    <lineage>
        <taxon>Bacteria</taxon>
        <taxon>Pseudomonadati</taxon>
        <taxon>Pseudomonadota</taxon>
        <taxon>Gammaproteobacteria</taxon>
        <taxon>Oceanospirillales</taxon>
        <taxon>Alcanivoracaceae</taxon>
        <taxon>Alloalcanivorax</taxon>
    </lineage>
</organism>
<feature type="region of interest" description="Disordered" evidence="2">
    <location>
        <begin position="138"/>
        <end position="157"/>
    </location>
</feature>
<evidence type="ECO:0000313" key="5">
    <source>
        <dbReference type="Proteomes" id="UP000662703"/>
    </source>
</evidence>
<name>A0ABS0ANR3_9GAMM</name>
<dbReference type="Proteomes" id="UP000662703">
    <property type="component" value="Unassembled WGS sequence"/>
</dbReference>
<evidence type="ECO:0000256" key="3">
    <source>
        <dbReference type="SAM" id="SignalP"/>
    </source>
</evidence>
<feature type="chain" id="PRO_5046619925" evidence="3">
    <location>
        <begin position="22"/>
        <end position="157"/>
    </location>
</feature>
<protein>
    <submittedName>
        <fullName evidence="4">Uncharacterized protein</fullName>
    </submittedName>
</protein>
<evidence type="ECO:0000313" key="4">
    <source>
        <dbReference type="EMBL" id="MBF5055775.1"/>
    </source>
</evidence>
<keyword evidence="3" id="KW-0732">Signal</keyword>
<feature type="signal peptide" evidence="3">
    <location>
        <begin position="1"/>
        <end position="21"/>
    </location>
</feature>
<accession>A0ABS0ANR3</accession>
<dbReference type="RefSeq" id="WP_194864437.1">
    <property type="nucleotide sequence ID" value="NZ_ARXX01000011.1"/>
</dbReference>
<keyword evidence="1" id="KW-0175">Coiled coil</keyword>
<evidence type="ECO:0000256" key="2">
    <source>
        <dbReference type="SAM" id="MobiDB-lite"/>
    </source>
</evidence>
<reference evidence="4 5" key="1">
    <citation type="submission" date="2012-09" db="EMBL/GenBank/DDBJ databases">
        <title>Genome Sequence of alkane-degrading Bacterium Alcanivorax sp. 521-1.</title>
        <authorList>
            <person name="Lai Q."/>
            <person name="Shao Z."/>
        </authorList>
    </citation>
    <scope>NUCLEOTIDE SEQUENCE [LARGE SCALE GENOMIC DNA]</scope>
    <source>
        <strain evidence="4 5">521-1</strain>
    </source>
</reference>
<evidence type="ECO:0000256" key="1">
    <source>
        <dbReference type="SAM" id="Coils"/>
    </source>
</evidence>
<comment type="caution">
    <text evidence="4">The sequence shown here is derived from an EMBL/GenBank/DDBJ whole genome shotgun (WGS) entry which is preliminary data.</text>
</comment>
<keyword evidence="5" id="KW-1185">Reference proteome</keyword>
<gene>
    <name evidence="4" type="ORF">Y5W_01069</name>
</gene>